<evidence type="ECO:0000256" key="1">
    <source>
        <dbReference type="SAM" id="MobiDB-lite"/>
    </source>
</evidence>
<dbReference type="NCBIfam" id="TIGR04030">
    <property type="entry name" value="perox_Avi_7169"/>
    <property type="match status" value="1"/>
</dbReference>
<accession>A0A0F6WRE6</accession>
<dbReference type="GO" id="GO:0051920">
    <property type="term" value="F:peroxiredoxin activity"/>
    <property type="evidence" value="ECO:0007669"/>
    <property type="project" value="InterPro"/>
</dbReference>
<dbReference type="SUPFAM" id="SSF69118">
    <property type="entry name" value="AhpD-like"/>
    <property type="match status" value="2"/>
</dbReference>
<sequence>MSDLIDMLVGEDLPQLRDNRPQARDNAQKSFEALLEPVNPGTFSFGERYAVATYVAGLHQFAPAVDLYQDLLLDDAPTTLANAVSDAIDEGLSAGPYGTYREPGLESESEPGGSVRNDAAKLGERLAAAFDYAHLLVFHPRDSRPEVLGRLSSAGWSADDTVTLAQLVSFLAFQLRIAYGLRTLKGEDIQVKAPRLSIPEAKWELSNNGFEISTYEELNRPEAFVNHSLGWKPWVPPVAKADLTEEQLDSLIQPERADMPYFRLLARDPAALKARTLTDLDIFFNTDGEGLGRAERELGATVTSRYNGCVYCASVHAGRAQEESGRADDVNALLVSIDSDLGSDQWNVIRDAARALTSTPAAFNQGCISKLRGVGFSDLQIVDLINSVAFFNWANRLMLSLGEPEVPKRFL</sequence>
<dbReference type="PATRIC" id="fig|92706.3.peg.2544"/>
<keyword evidence="4" id="KW-1185">Reference proteome</keyword>
<dbReference type="InterPro" id="IPR010195">
    <property type="entry name" value="Uncharacterised_peroxidase-rel"/>
</dbReference>
<feature type="domain" description="Carboxymuconolactone decarboxylase-like" evidence="2">
    <location>
        <begin position="269"/>
        <end position="354"/>
    </location>
</feature>
<evidence type="ECO:0000259" key="2">
    <source>
        <dbReference type="Pfam" id="PF02627"/>
    </source>
</evidence>
<keyword evidence="3" id="KW-0575">Peroxidase</keyword>
<dbReference type="InterPro" id="IPR023982">
    <property type="entry name" value="CHP04029_CMD-like"/>
</dbReference>
<protein>
    <submittedName>
        <fullName evidence="3">Alkylhydroperoxidase</fullName>
    </submittedName>
</protein>
<keyword evidence="3" id="KW-0560">Oxidoreductase</keyword>
<proteinExistence type="predicted"/>
<gene>
    <name evidence="3" type="ORF">YH66_12160</name>
</gene>
<evidence type="ECO:0000313" key="4">
    <source>
        <dbReference type="Proteomes" id="UP000034037"/>
    </source>
</evidence>
<dbReference type="AlphaFoldDB" id="A0A0F6WRE6"/>
<dbReference type="NCBIfam" id="TIGR01926">
    <property type="entry name" value="peroxid_rel"/>
    <property type="match status" value="1"/>
</dbReference>
<reference evidence="3 4" key="1">
    <citation type="submission" date="2015-04" db="EMBL/GenBank/DDBJ databases">
        <title>Complete Genome Sequence of Brevibacterium flavum ATCC 15168.</title>
        <authorList>
            <person name="Ahn J."/>
            <person name="Park G."/>
            <person name="Jeon W."/>
            <person name="Jang Y."/>
            <person name="Jang M."/>
            <person name="Lee H."/>
            <person name="Lee H."/>
        </authorList>
    </citation>
    <scope>NUCLEOTIDE SEQUENCE [LARGE SCALE GENOMIC DNA]</scope>
    <source>
        <strain evidence="3 4">ATCC 15168</strain>
    </source>
</reference>
<dbReference type="RefSeq" id="WP_003863671.1">
    <property type="nucleotide sequence ID" value="NZ_CP011309.1"/>
</dbReference>
<dbReference type="Pfam" id="PF02627">
    <property type="entry name" value="CMD"/>
    <property type="match status" value="1"/>
</dbReference>
<dbReference type="PANTHER" id="PTHR35446">
    <property type="entry name" value="SI:CH211-175M2.5"/>
    <property type="match status" value="1"/>
</dbReference>
<dbReference type="EMBL" id="CP011309">
    <property type="protein sequence ID" value="AKF28242.1"/>
    <property type="molecule type" value="Genomic_DNA"/>
</dbReference>
<dbReference type="NCBIfam" id="TIGR04029">
    <property type="entry name" value="CMD_Avi_7170"/>
    <property type="match status" value="1"/>
</dbReference>
<organism evidence="3 4">
    <name type="scientific">[Brevibacterium] flavum</name>
    <dbReference type="NCBI Taxonomy" id="92706"/>
    <lineage>
        <taxon>Bacteria</taxon>
        <taxon>Bacillati</taxon>
        <taxon>Actinomycetota</taxon>
        <taxon>Actinomycetes</taxon>
        <taxon>Mycobacteriales</taxon>
        <taxon>Corynebacteriaceae</taxon>
        <taxon>Corynebacterium</taxon>
    </lineage>
</organism>
<dbReference type="HOGENOM" id="CLU_057689_1_0_11"/>
<dbReference type="InterPro" id="IPR004675">
    <property type="entry name" value="AhpD_core"/>
</dbReference>
<dbReference type="InterPro" id="IPR029032">
    <property type="entry name" value="AhpD-like"/>
</dbReference>
<dbReference type="NCBIfam" id="TIGR00778">
    <property type="entry name" value="ahpD_dom"/>
    <property type="match status" value="1"/>
</dbReference>
<dbReference type="PANTHER" id="PTHR35446:SF2">
    <property type="entry name" value="CARBOXYMUCONOLACTONE DECARBOXYLASE-LIKE DOMAIN-CONTAINING PROTEIN"/>
    <property type="match status" value="1"/>
</dbReference>
<feature type="region of interest" description="Disordered" evidence="1">
    <location>
        <begin position="94"/>
        <end position="117"/>
    </location>
</feature>
<dbReference type="Proteomes" id="UP000034037">
    <property type="component" value="Chromosome"/>
</dbReference>
<name>A0A0F6WRE6_9CORY</name>
<dbReference type="Gene3D" id="1.20.1290.10">
    <property type="entry name" value="AhpD-like"/>
    <property type="match status" value="2"/>
</dbReference>
<dbReference type="InterPro" id="IPR023923">
    <property type="entry name" value="AhpD_Avi7169"/>
</dbReference>
<evidence type="ECO:0000313" key="3">
    <source>
        <dbReference type="EMBL" id="AKF28242.1"/>
    </source>
</evidence>
<dbReference type="InterPro" id="IPR003779">
    <property type="entry name" value="CMD-like"/>
</dbReference>